<evidence type="ECO:0000313" key="2">
    <source>
        <dbReference type="Proteomes" id="UP001556653"/>
    </source>
</evidence>
<dbReference type="InterPro" id="IPR025514">
    <property type="entry name" value="DUF4402"/>
</dbReference>
<dbReference type="EMBL" id="JBAKFJ010000001">
    <property type="protein sequence ID" value="MEX0386358.1"/>
    <property type="molecule type" value="Genomic_DNA"/>
</dbReference>
<reference evidence="1 2" key="1">
    <citation type="submission" date="2024-02" db="EMBL/GenBank/DDBJ databases">
        <title>New especies of Spiribacter isolated from saline water.</title>
        <authorList>
            <person name="Leon M.J."/>
            <person name="De La Haba R."/>
            <person name="Sanchez-Porro C."/>
            <person name="Ventosa A."/>
        </authorList>
    </citation>
    <scope>NUCLEOTIDE SEQUENCE [LARGE SCALE GENOMIC DNA]</scope>
    <source>
        <strain evidence="2">ag22IC4-227</strain>
    </source>
</reference>
<keyword evidence="2" id="KW-1185">Reference proteome</keyword>
<gene>
    <name evidence="1" type="ORF">V6X64_05010</name>
</gene>
<protein>
    <submittedName>
        <fullName evidence="1">DUF4402 domain-containing protein</fullName>
    </submittedName>
</protein>
<organism evidence="1 2">
    <name type="scientific">Spiribacter onubensis</name>
    <dbReference type="NCBI Taxonomy" id="3122420"/>
    <lineage>
        <taxon>Bacteria</taxon>
        <taxon>Pseudomonadati</taxon>
        <taxon>Pseudomonadota</taxon>
        <taxon>Gammaproteobacteria</taxon>
        <taxon>Chromatiales</taxon>
        <taxon>Ectothiorhodospiraceae</taxon>
        <taxon>Spiribacter</taxon>
    </lineage>
</organism>
<proteinExistence type="predicted"/>
<comment type="caution">
    <text evidence="1">The sequence shown here is derived from an EMBL/GenBank/DDBJ whole genome shotgun (WGS) entry which is preliminary data.</text>
</comment>
<sequence length="202" mass="20225">MFQIIRLLPTVTLILFASVALPLSPVAIGQSDGASGSVGASAQIVRGIEITGVDDLQFGAILNGLESGTETISLEPDGSFQSAPDGLSSVNDTVTGTSQVQAATFSVESEDAQTKTGQEIRIELTSDLGGGADAPSITGLDVAYDNAGNVGDDNSTAVTINSATIPASAAENLQVGGTLEVSANTPAGTYDGGTITVTSTFK</sequence>
<dbReference type="Pfam" id="PF14352">
    <property type="entry name" value="DUF4402"/>
    <property type="match status" value="1"/>
</dbReference>
<dbReference type="RefSeq" id="WP_367966832.1">
    <property type="nucleotide sequence ID" value="NZ_JBAKFI010000001.1"/>
</dbReference>
<dbReference type="Proteomes" id="UP001556653">
    <property type="component" value="Unassembled WGS sequence"/>
</dbReference>
<accession>A0ABV3S893</accession>
<evidence type="ECO:0000313" key="1">
    <source>
        <dbReference type="EMBL" id="MEX0386358.1"/>
    </source>
</evidence>
<name>A0ABV3S893_9GAMM</name>